<dbReference type="Pfam" id="PF16949">
    <property type="entry name" value="ABC_tran_2"/>
    <property type="match status" value="1"/>
</dbReference>
<dbReference type="RefSeq" id="WP_162667565.1">
    <property type="nucleotide sequence ID" value="NZ_LR593886.1"/>
</dbReference>
<protein>
    <recommendedName>
        <fullName evidence="4">ABC-2 type transport system permease protein</fullName>
    </recommendedName>
</protein>
<dbReference type="KEGG" id="gms:SOIL9_49700"/>
<reference evidence="2 3" key="1">
    <citation type="submission" date="2019-05" db="EMBL/GenBank/DDBJ databases">
        <authorList>
            <consortium name="Science for Life Laboratories"/>
        </authorList>
    </citation>
    <scope>NUCLEOTIDE SEQUENCE [LARGE SCALE GENOMIC DNA]</scope>
    <source>
        <strain evidence="2">Soil9</strain>
    </source>
</reference>
<feature type="transmembrane region" description="Helical" evidence="1">
    <location>
        <begin position="264"/>
        <end position="286"/>
    </location>
</feature>
<keyword evidence="1" id="KW-0812">Transmembrane</keyword>
<proteinExistence type="predicted"/>
<feature type="transmembrane region" description="Helical" evidence="1">
    <location>
        <begin position="345"/>
        <end position="366"/>
    </location>
</feature>
<dbReference type="AlphaFoldDB" id="A0A6P2CY74"/>
<feature type="transmembrane region" description="Helical" evidence="1">
    <location>
        <begin position="456"/>
        <end position="481"/>
    </location>
</feature>
<keyword evidence="1" id="KW-1133">Transmembrane helix</keyword>
<feature type="transmembrane region" description="Helical" evidence="1">
    <location>
        <begin position="195"/>
        <end position="212"/>
    </location>
</feature>
<dbReference type="Proteomes" id="UP000464178">
    <property type="component" value="Chromosome"/>
</dbReference>
<feature type="transmembrane region" description="Helical" evidence="1">
    <location>
        <begin position="423"/>
        <end position="444"/>
    </location>
</feature>
<accession>A0A6P2CY74</accession>
<organism evidence="2 3">
    <name type="scientific">Gemmata massiliana</name>
    <dbReference type="NCBI Taxonomy" id="1210884"/>
    <lineage>
        <taxon>Bacteria</taxon>
        <taxon>Pseudomonadati</taxon>
        <taxon>Planctomycetota</taxon>
        <taxon>Planctomycetia</taxon>
        <taxon>Gemmatales</taxon>
        <taxon>Gemmataceae</taxon>
        <taxon>Gemmata</taxon>
    </lineage>
</organism>
<dbReference type="InterPro" id="IPR031599">
    <property type="entry name" value="ABC_tran_2"/>
</dbReference>
<keyword evidence="1" id="KW-0472">Membrane</keyword>
<name>A0A6P2CY74_9BACT</name>
<feature type="transmembrane region" description="Helical" evidence="1">
    <location>
        <begin position="538"/>
        <end position="559"/>
    </location>
</feature>
<feature type="transmembrane region" description="Helical" evidence="1">
    <location>
        <begin position="164"/>
        <end position="188"/>
    </location>
</feature>
<evidence type="ECO:0008006" key="4">
    <source>
        <dbReference type="Google" id="ProtNLM"/>
    </source>
</evidence>
<keyword evidence="3" id="KW-1185">Reference proteome</keyword>
<evidence type="ECO:0000313" key="2">
    <source>
        <dbReference type="EMBL" id="VTR92744.1"/>
    </source>
</evidence>
<feature type="transmembrane region" description="Helical" evidence="1">
    <location>
        <begin position="135"/>
        <end position="158"/>
    </location>
</feature>
<evidence type="ECO:0000256" key="1">
    <source>
        <dbReference type="SAM" id="Phobius"/>
    </source>
</evidence>
<evidence type="ECO:0000313" key="3">
    <source>
        <dbReference type="Proteomes" id="UP000464178"/>
    </source>
</evidence>
<feature type="transmembrane region" description="Helical" evidence="1">
    <location>
        <begin position="493"/>
        <end position="518"/>
    </location>
</feature>
<gene>
    <name evidence="2" type="ORF">SOIL9_49700</name>
</gene>
<feature type="transmembrane region" description="Helical" evidence="1">
    <location>
        <begin position="81"/>
        <end position="102"/>
    </location>
</feature>
<feature type="transmembrane region" description="Helical" evidence="1">
    <location>
        <begin position="38"/>
        <end position="61"/>
    </location>
</feature>
<dbReference type="EMBL" id="LR593886">
    <property type="protein sequence ID" value="VTR92744.1"/>
    <property type="molecule type" value="Genomic_DNA"/>
</dbReference>
<feature type="transmembrane region" description="Helical" evidence="1">
    <location>
        <begin position="378"/>
        <end position="402"/>
    </location>
</feature>
<sequence>MGAEIPAVADQGALFRRLRAQLFRNGLRVALENGRVRLFTMIATSGVVAAFTFAVSLYLFNQLAVNNIPFKGAIVEALFDLLFFTLGTMLIFSTGIILYASLFTSPEARFLLCSPARADQIFATKFQAAVTFSSWGFVVLGVPVFVAYGIMSSVPWYFYPLLPAYLFGYVLLPGSVSAAVCLLLVRYMPRNRKQFFALVALVFALALVVWGYRVVLSLRKSLVTSGRELDDLIGQFSLLRSSFSPSHWMTSGLMAAARGNLSGALVPLAQVWSNGLLLFVFAAWVARRVYRTGYDRISAFGRGKKIYGTSPLDRMMELLVWYFDKRTRVLVVKDFRTFRRDPTQWAVLAIFAVLMLIGASNFRQYYSADIGIMDKYAISLMNLCGTAILMCAGLSRFIFPLISLEGRKFWILGLTPVSRDQILWGKFAFAATGSLIVAETLILGSDLLLTLPAEAILLHAVAVAVVAIGLSALNVGLGAYLPTFRETDPSKIVVGFGGTVNMVVGLAFLVTVIGVMVVPFHVTQLAKGATGGAAKINPWVFVGIPIGLILGVLATVLPLRYGARSLREMEF</sequence>